<organism evidence="2 3">
    <name type="scientific">Legionella hackeliae</name>
    <dbReference type="NCBI Taxonomy" id="449"/>
    <lineage>
        <taxon>Bacteria</taxon>
        <taxon>Pseudomonadati</taxon>
        <taxon>Pseudomonadota</taxon>
        <taxon>Gammaproteobacteria</taxon>
        <taxon>Legionellales</taxon>
        <taxon>Legionellaceae</taxon>
        <taxon>Legionella</taxon>
    </lineage>
</organism>
<gene>
    <name evidence="2" type="ORF">LHA_3259</name>
</gene>
<proteinExistence type="predicted"/>
<keyword evidence="2" id="KW-0489">Methyltransferase</keyword>
<dbReference type="CDD" id="cd02440">
    <property type="entry name" value="AdoMet_MTases"/>
    <property type="match status" value="1"/>
</dbReference>
<dbReference type="GO" id="GO:0008168">
    <property type="term" value="F:methyltransferase activity"/>
    <property type="evidence" value="ECO:0007669"/>
    <property type="project" value="UniProtKB-KW"/>
</dbReference>
<dbReference type="RefSeq" id="WP_045107290.1">
    <property type="nucleotide sequence ID" value="NZ_LN681225.1"/>
</dbReference>
<reference evidence="3" key="1">
    <citation type="submission" date="2014-09" db="EMBL/GenBank/DDBJ databases">
        <authorList>
            <person name="Gomez-Valero L."/>
        </authorList>
    </citation>
    <scope>NUCLEOTIDE SEQUENCE [LARGE SCALE GENOMIC DNA]</scope>
    <source>
        <strain evidence="3">ATCC35250</strain>
    </source>
</reference>
<dbReference type="InterPro" id="IPR029063">
    <property type="entry name" value="SAM-dependent_MTases_sf"/>
</dbReference>
<protein>
    <submittedName>
        <fullName evidence="2">Putative methyltransferase</fullName>
    </submittedName>
</protein>
<dbReference type="STRING" id="449.LHA_3259"/>
<dbReference type="OrthoDB" id="9800454at2"/>
<dbReference type="EMBL" id="LN681225">
    <property type="protein sequence ID" value="CEK12241.1"/>
    <property type="molecule type" value="Genomic_DNA"/>
</dbReference>
<dbReference type="GO" id="GO:0032259">
    <property type="term" value="P:methylation"/>
    <property type="evidence" value="ECO:0007669"/>
    <property type="project" value="UniProtKB-KW"/>
</dbReference>
<evidence type="ECO:0000259" key="1">
    <source>
        <dbReference type="Pfam" id="PF13847"/>
    </source>
</evidence>
<name>A0A0A8UXJ1_LEGHA</name>
<dbReference type="Pfam" id="PF13847">
    <property type="entry name" value="Methyltransf_31"/>
    <property type="match status" value="1"/>
</dbReference>
<dbReference type="InterPro" id="IPR025714">
    <property type="entry name" value="Methyltranfer_dom"/>
</dbReference>
<evidence type="ECO:0000313" key="2">
    <source>
        <dbReference type="EMBL" id="CEK12241.1"/>
    </source>
</evidence>
<dbReference type="Gene3D" id="3.40.50.150">
    <property type="entry name" value="Vaccinia Virus protein VP39"/>
    <property type="match status" value="1"/>
</dbReference>
<sequence>MIKRSQEKELIDLGPDFYNQAEYKDCLKKLFQVNKVLGIFRSTRKLLKRHPKQATLLDIGCGGGLFLLNLSQHFPEMRMLGIDINEEAIVDAQKALKEWQTKNPSSHLSFQTEHFEYSISNNNFDILLATLLCHHLSDEELVLFLQQSYNHAKQVVIINDLHRHWLAYWLYAFISPWLFRNRLITHDGLISIKRGFTRAEWKTLLAKANIANYHLKWCWPFRWQLILRK</sequence>
<dbReference type="AlphaFoldDB" id="A0A0A8UXJ1"/>
<evidence type="ECO:0000313" key="3">
    <source>
        <dbReference type="Proteomes" id="UP000032803"/>
    </source>
</evidence>
<dbReference type="PANTHER" id="PTHR43861">
    <property type="entry name" value="TRANS-ACONITATE 2-METHYLTRANSFERASE-RELATED"/>
    <property type="match status" value="1"/>
</dbReference>
<dbReference type="HOGENOM" id="CLU_078235_1_0_6"/>
<keyword evidence="3" id="KW-1185">Reference proteome</keyword>
<dbReference type="SUPFAM" id="SSF53335">
    <property type="entry name" value="S-adenosyl-L-methionine-dependent methyltransferases"/>
    <property type="match status" value="1"/>
</dbReference>
<keyword evidence="2" id="KW-0808">Transferase</keyword>
<dbReference type="KEGG" id="lha:LHA_3259"/>
<feature type="domain" description="Methyltransferase" evidence="1">
    <location>
        <begin position="52"/>
        <end position="162"/>
    </location>
</feature>
<dbReference type="Proteomes" id="UP000032803">
    <property type="component" value="Chromosome I"/>
</dbReference>
<dbReference type="PATRIC" id="fig|449.7.peg.1782"/>
<accession>A0A0A8UXJ1</accession>